<dbReference type="AlphaFoldDB" id="A0A485M0M8"/>
<dbReference type="EC" id="1.2.1.70" evidence="3"/>
<organism evidence="11">
    <name type="scientific">anaerobic digester metagenome</name>
    <dbReference type="NCBI Taxonomy" id="1263854"/>
    <lineage>
        <taxon>unclassified sequences</taxon>
        <taxon>metagenomes</taxon>
        <taxon>ecological metagenomes</taxon>
    </lineage>
</organism>
<evidence type="ECO:0000313" key="11">
    <source>
        <dbReference type="EMBL" id="VFU14515.1"/>
    </source>
</evidence>
<feature type="domain" description="Quinate/shikimate 5-dehydrogenase/glutamyl-tRNA reductase" evidence="9">
    <location>
        <begin position="163"/>
        <end position="298"/>
    </location>
</feature>
<accession>A0A485M0M8</accession>
<keyword evidence="4" id="KW-0521">NADP</keyword>
<dbReference type="PANTHER" id="PTHR43013:SF1">
    <property type="entry name" value="GLUTAMYL-TRNA REDUCTASE"/>
    <property type="match status" value="1"/>
</dbReference>
<dbReference type="Gene3D" id="3.30.460.30">
    <property type="entry name" value="Glutamyl-tRNA reductase, N-terminal domain"/>
    <property type="match status" value="1"/>
</dbReference>
<comment type="pathway">
    <text evidence="1">Porphyrin-containing compound metabolism; protoporphyrin-IX biosynthesis; 5-aminolevulinate from L-glutamyl-tRNA(Glu): step 1/2.</text>
</comment>
<dbReference type="InterPro" id="IPR000343">
    <property type="entry name" value="4pyrrol_synth_GluRdtase"/>
</dbReference>
<evidence type="ECO:0000256" key="5">
    <source>
        <dbReference type="ARBA" id="ARBA00023002"/>
    </source>
</evidence>
<evidence type="ECO:0000256" key="4">
    <source>
        <dbReference type="ARBA" id="ARBA00022857"/>
    </source>
</evidence>
<reference evidence="11" key="1">
    <citation type="submission" date="2019-03" db="EMBL/GenBank/DDBJ databases">
        <authorList>
            <person name="Hao L."/>
        </authorList>
    </citation>
    <scope>NUCLEOTIDE SEQUENCE</scope>
</reference>
<dbReference type="InterPro" id="IPR015895">
    <property type="entry name" value="4pyrrol_synth_GluRdtase_N"/>
</dbReference>
<dbReference type="SUPFAM" id="SSF69075">
    <property type="entry name" value="Glutamyl tRNA-reductase dimerization domain"/>
    <property type="match status" value="1"/>
</dbReference>
<dbReference type="CDD" id="cd05213">
    <property type="entry name" value="NAD_bind_Glutamyl_tRNA_reduct"/>
    <property type="match status" value="1"/>
</dbReference>
<evidence type="ECO:0000259" key="9">
    <source>
        <dbReference type="Pfam" id="PF01488"/>
    </source>
</evidence>
<feature type="domain" description="Glutamyl-tRNA reductase N-terminal" evidence="10">
    <location>
        <begin position="7"/>
        <end position="148"/>
    </location>
</feature>
<evidence type="ECO:0000256" key="3">
    <source>
        <dbReference type="ARBA" id="ARBA00012970"/>
    </source>
</evidence>
<dbReference type="FunFam" id="3.30.460.30:FF:000001">
    <property type="entry name" value="Glutamyl-tRNA reductase"/>
    <property type="match status" value="1"/>
</dbReference>
<comment type="catalytic activity">
    <reaction evidence="7">
        <text>(S)-4-amino-5-oxopentanoate + tRNA(Glu) + NADP(+) = L-glutamyl-tRNA(Glu) + NADPH + H(+)</text>
        <dbReference type="Rhea" id="RHEA:12344"/>
        <dbReference type="Rhea" id="RHEA-COMP:9663"/>
        <dbReference type="Rhea" id="RHEA-COMP:9680"/>
        <dbReference type="ChEBI" id="CHEBI:15378"/>
        <dbReference type="ChEBI" id="CHEBI:57501"/>
        <dbReference type="ChEBI" id="CHEBI:57783"/>
        <dbReference type="ChEBI" id="CHEBI:58349"/>
        <dbReference type="ChEBI" id="CHEBI:78442"/>
        <dbReference type="ChEBI" id="CHEBI:78520"/>
        <dbReference type="EC" id="1.2.1.70"/>
    </reaction>
</comment>
<sequence>MNRLGCISINHRSAPVEIREKVILSPQDFRSLCSRDLGEVYTLTTCNRSEVYWTGLDEQTIIDHLASLSGIPGKDLRGYCEIYRGEEAIRHLFMVASGLDSLIIGENQILGQVKDAYRQALAAGTTSTFLNKALHRTFRTAKRVRTETSIGRYPVSVASQAVELACHIFGDISLSPVLVIGAGDMAGIAARRLIDRGAGDLCIINRTFSTACDLAKELGGKPRPFSALRDELLRCAIVITSTGSPTPIITRAMMDDVMRQRRNEPMIIIDIAVPRDVEPEVGKCYNCYLYDIDALKTIVDKHVSFRQEETDKAQAIISAEVERFARWAGSLDAQATIRDLFLLMDEYIASEMRANSLEPGQAAIVEQKLRSSLKRYLHRVASYLKEHPTLTNIEQTRRIFQLDEDYQDRHKG</sequence>
<dbReference type="Pfam" id="PF05201">
    <property type="entry name" value="GlutR_N"/>
    <property type="match status" value="1"/>
</dbReference>
<dbReference type="InterPro" id="IPR036291">
    <property type="entry name" value="NAD(P)-bd_dom_sf"/>
</dbReference>
<dbReference type="InterPro" id="IPR036453">
    <property type="entry name" value="GluRdtase_dimer_dom_sf"/>
</dbReference>
<dbReference type="SUPFAM" id="SSF51735">
    <property type="entry name" value="NAD(P)-binding Rossmann-fold domains"/>
    <property type="match status" value="1"/>
</dbReference>
<proteinExistence type="inferred from homology"/>
<dbReference type="FunFam" id="3.40.50.720:FF:000031">
    <property type="entry name" value="Glutamyl-tRNA reductase"/>
    <property type="match status" value="1"/>
</dbReference>
<dbReference type="GO" id="GO:0008883">
    <property type="term" value="F:glutamyl-tRNA reductase activity"/>
    <property type="evidence" value="ECO:0007669"/>
    <property type="project" value="UniProtKB-EC"/>
</dbReference>
<dbReference type="SUPFAM" id="SSF69742">
    <property type="entry name" value="Glutamyl tRNA-reductase catalytic, N-terminal domain"/>
    <property type="match status" value="1"/>
</dbReference>
<name>A0A485M0M8_9ZZZZ</name>
<dbReference type="Pfam" id="PF00745">
    <property type="entry name" value="GlutR_dimer"/>
    <property type="match status" value="1"/>
</dbReference>
<dbReference type="InterPro" id="IPR036343">
    <property type="entry name" value="GluRdtase_N_sf"/>
</dbReference>
<evidence type="ECO:0000256" key="1">
    <source>
        <dbReference type="ARBA" id="ARBA00005059"/>
    </source>
</evidence>
<dbReference type="EMBL" id="CAADRM010000092">
    <property type="protein sequence ID" value="VFU14515.1"/>
    <property type="molecule type" value="Genomic_DNA"/>
</dbReference>
<dbReference type="GO" id="GO:0050661">
    <property type="term" value="F:NADP binding"/>
    <property type="evidence" value="ECO:0007669"/>
    <property type="project" value="InterPro"/>
</dbReference>
<dbReference type="PROSITE" id="PS00747">
    <property type="entry name" value="GLUTR"/>
    <property type="match status" value="1"/>
</dbReference>
<dbReference type="GO" id="GO:0019353">
    <property type="term" value="P:protoporphyrinogen IX biosynthetic process from glutamate"/>
    <property type="evidence" value="ECO:0007669"/>
    <property type="project" value="TreeGrafter"/>
</dbReference>
<evidence type="ECO:0000259" key="8">
    <source>
        <dbReference type="Pfam" id="PF00745"/>
    </source>
</evidence>
<dbReference type="Pfam" id="PF01488">
    <property type="entry name" value="Shikimate_DH"/>
    <property type="match status" value="1"/>
</dbReference>
<keyword evidence="6" id="KW-0627">Porphyrin biosynthesis</keyword>
<dbReference type="NCBIfam" id="TIGR01035">
    <property type="entry name" value="hemA"/>
    <property type="match status" value="1"/>
</dbReference>
<dbReference type="UniPathway" id="UPA00251">
    <property type="reaction ID" value="UER00316"/>
</dbReference>
<dbReference type="InterPro" id="IPR015896">
    <property type="entry name" value="4pyrrol_synth_GluRdtase_dimer"/>
</dbReference>
<evidence type="ECO:0000259" key="10">
    <source>
        <dbReference type="Pfam" id="PF05201"/>
    </source>
</evidence>
<keyword evidence="5 11" id="KW-0560">Oxidoreductase</keyword>
<evidence type="ECO:0000256" key="6">
    <source>
        <dbReference type="ARBA" id="ARBA00023244"/>
    </source>
</evidence>
<dbReference type="HAMAP" id="MF_00087">
    <property type="entry name" value="Glu_tRNA_reductase"/>
    <property type="match status" value="1"/>
</dbReference>
<dbReference type="Gene3D" id="3.40.50.720">
    <property type="entry name" value="NAD(P)-binding Rossmann-like Domain"/>
    <property type="match status" value="1"/>
</dbReference>
<gene>
    <name evidence="11" type="primary">hemA</name>
    <name evidence="11" type="ORF">SCFA_30044</name>
</gene>
<comment type="similarity">
    <text evidence="2">Belongs to the glutamyl-tRNA reductase family.</text>
</comment>
<protein>
    <recommendedName>
        <fullName evidence="3">glutamyl-tRNA reductase</fullName>
        <ecNumber evidence="3">1.2.1.70</ecNumber>
    </recommendedName>
</protein>
<dbReference type="InterPro" id="IPR006151">
    <property type="entry name" value="Shikm_DH/Glu-tRNA_Rdtase"/>
</dbReference>
<feature type="domain" description="Tetrapyrrole biosynthesis glutamyl-tRNA reductase dimerisation" evidence="8">
    <location>
        <begin position="312"/>
        <end position="402"/>
    </location>
</feature>
<evidence type="ECO:0000256" key="7">
    <source>
        <dbReference type="ARBA" id="ARBA00047464"/>
    </source>
</evidence>
<evidence type="ECO:0000256" key="2">
    <source>
        <dbReference type="ARBA" id="ARBA00005916"/>
    </source>
</evidence>
<dbReference type="InterPro" id="IPR018214">
    <property type="entry name" value="GluRdtase_CS"/>
</dbReference>
<dbReference type="PIRSF" id="PIRSF000445">
    <property type="entry name" value="4pyrrol_synth_GluRdtase"/>
    <property type="match status" value="1"/>
</dbReference>
<dbReference type="PANTHER" id="PTHR43013">
    <property type="entry name" value="GLUTAMYL-TRNA REDUCTASE"/>
    <property type="match status" value="1"/>
</dbReference>